<proteinExistence type="predicted"/>
<dbReference type="STRING" id="1198449.ACAM_0978"/>
<organism evidence="2 3">
    <name type="scientific">Aeropyrum camini SY1 = JCM 12091</name>
    <dbReference type="NCBI Taxonomy" id="1198449"/>
    <lineage>
        <taxon>Archaea</taxon>
        <taxon>Thermoproteota</taxon>
        <taxon>Thermoprotei</taxon>
        <taxon>Desulfurococcales</taxon>
        <taxon>Desulfurococcaceae</taxon>
        <taxon>Aeropyrum</taxon>
    </lineage>
</organism>
<dbReference type="RefSeq" id="WP_022541720.1">
    <property type="nucleotide sequence ID" value="NC_022521.1"/>
</dbReference>
<dbReference type="KEGG" id="acj:ACAM_0978"/>
<protein>
    <submittedName>
        <fullName evidence="2">Predicted metallopeptidase</fullName>
    </submittedName>
</protein>
<name>U3TA89_9CREN</name>
<dbReference type="OrthoDB" id="26976at2157"/>
<dbReference type="AlphaFoldDB" id="U3TA89"/>
<evidence type="ECO:0000259" key="1">
    <source>
        <dbReference type="Pfam" id="PF18894"/>
    </source>
</evidence>
<evidence type="ECO:0000313" key="2">
    <source>
        <dbReference type="EMBL" id="BAN90447.1"/>
    </source>
</evidence>
<evidence type="ECO:0000313" key="3">
    <source>
        <dbReference type="Proteomes" id="UP000016887"/>
    </source>
</evidence>
<dbReference type="InterPro" id="IPR043998">
    <property type="entry name" value="Put_Metallopep"/>
</dbReference>
<dbReference type="Proteomes" id="UP000016887">
    <property type="component" value="Chromosome"/>
</dbReference>
<sequence>MGRVRYERAPEVCRAVEVLVTALGLDYVDVSRVYCVRSRGSRSRAYARIYGTPGAWAAALGYNPGYVIEVVSERFDPLPLEEKVKVVIHEILHIPRTFSGGLRAHGPLVNGRRVAVLYRRVRSSPGVMDILREALDGRPRE</sequence>
<accession>U3TA89</accession>
<feature type="domain" description="Putative phage metallopeptidase" evidence="1">
    <location>
        <begin position="5"/>
        <end position="106"/>
    </location>
</feature>
<dbReference type="EMBL" id="AP012489">
    <property type="protein sequence ID" value="BAN90447.1"/>
    <property type="molecule type" value="Genomic_DNA"/>
</dbReference>
<reference evidence="2 3" key="1">
    <citation type="journal article" date="2013" name="Appl. Environ. Microbiol.">
        <title>Variation of the Virus-Related Elements within Syntenic Genomes of the Hyperthermophilic Archaeon Aeropyrum.</title>
        <authorList>
            <person name="Daifuku T."/>
            <person name="Yoshida T."/>
            <person name="Kitamura T."/>
            <person name="Kawaichi S."/>
            <person name="Inoue T."/>
            <person name="Nomura K."/>
            <person name="Yoshida Y."/>
            <person name="Kuno S."/>
            <person name="Sako Y."/>
        </authorList>
    </citation>
    <scope>NUCLEOTIDE SEQUENCE [LARGE SCALE GENOMIC DNA]</scope>
    <source>
        <strain evidence="2 3">SY1</strain>
    </source>
</reference>
<keyword evidence="3" id="KW-1185">Reference proteome</keyword>
<dbReference type="Pfam" id="PF18894">
    <property type="entry name" value="PhageMetallopep"/>
    <property type="match status" value="1"/>
</dbReference>
<dbReference type="InterPro" id="IPR012372">
    <property type="entry name" value="UCP014405_Zn-bd"/>
</dbReference>
<dbReference type="PIRSF" id="PIRSF014405">
    <property type="entry name" value="UCP014405"/>
    <property type="match status" value="1"/>
</dbReference>
<gene>
    <name evidence="2" type="ORF">ACAM_0978</name>
</gene>
<dbReference type="eggNOG" id="arCOG04217">
    <property type="taxonomic scope" value="Archaea"/>
</dbReference>
<dbReference type="GeneID" id="17110327"/>